<comment type="caution">
    <text evidence="1">The sequence shown here is derived from an EMBL/GenBank/DDBJ whole genome shotgun (WGS) entry which is preliminary data.</text>
</comment>
<gene>
    <name evidence="1" type="ORF">GO755_19270</name>
</gene>
<proteinExistence type="predicted"/>
<evidence type="ECO:0000313" key="1">
    <source>
        <dbReference type="EMBL" id="MVM32197.1"/>
    </source>
</evidence>
<organism evidence="1 2">
    <name type="scientific">Spirosoma arboris</name>
    <dbReference type="NCBI Taxonomy" id="2682092"/>
    <lineage>
        <taxon>Bacteria</taxon>
        <taxon>Pseudomonadati</taxon>
        <taxon>Bacteroidota</taxon>
        <taxon>Cytophagia</taxon>
        <taxon>Cytophagales</taxon>
        <taxon>Cytophagaceae</taxon>
        <taxon>Spirosoma</taxon>
    </lineage>
</organism>
<protein>
    <submittedName>
        <fullName evidence="1">Uncharacterized protein</fullName>
    </submittedName>
</protein>
<evidence type="ECO:0000313" key="2">
    <source>
        <dbReference type="Proteomes" id="UP000436006"/>
    </source>
</evidence>
<dbReference type="EMBL" id="WPIN01000007">
    <property type="protein sequence ID" value="MVM32197.1"/>
    <property type="molecule type" value="Genomic_DNA"/>
</dbReference>
<sequence>MDDGTSWLEVQISWMSDFSKAYKWGILPSNGAFYWLNRDLRPGNLADSPDLLNQSGFSVF</sequence>
<dbReference type="RefSeq" id="WP_157586937.1">
    <property type="nucleotide sequence ID" value="NZ_WPIN01000007.1"/>
</dbReference>
<dbReference type="AlphaFoldDB" id="A0A7K1SEG3"/>
<name>A0A7K1SEG3_9BACT</name>
<keyword evidence="2" id="KW-1185">Reference proteome</keyword>
<reference evidence="1 2" key="1">
    <citation type="submission" date="2019-12" db="EMBL/GenBank/DDBJ databases">
        <title>Spirosoma sp. HMF4905 genome sequencing and assembly.</title>
        <authorList>
            <person name="Kang H."/>
            <person name="Cha I."/>
            <person name="Kim H."/>
            <person name="Joh K."/>
        </authorList>
    </citation>
    <scope>NUCLEOTIDE SEQUENCE [LARGE SCALE GENOMIC DNA]</scope>
    <source>
        <strain evidence="1 2">HMF4905</strain>
    </source>
</reference>
<dbReference type="Proteomes" id="UP000436006">
    <property type="component" value="Unassembled WGS sequence"/>
</dbReference>
<accession>A0A7K1SEG3</accession>